<proteinExistence type="predicted"/>
<dbReference type="EMBL" id="CP133838">
    <property type="protein sequence ID" value="WMY76413.1"/>
    <property type="molecule type" value="Genomic_DNA"/>
</dbReference>
<protein>
    <submittedName>
        <fullName evidence="1">Uncharacterized protein</fullName>
    </submittedName>
</protein>
<dbReference type="Proteomes" id="UP001246690">
    <property type="component" value="Chromosome"/>
</dbReference>
<name>A0ABY9SFY0_9ENTR</name>
<evidence type="ECO:0000313" key="1">
    <source>
        <dbReference type="EMBL" id="WMY76413.1"/>
    </source>
</evidence>
<reference evidence="1 2" key="1">
    <citation type="submission" date="2023-09" db="EMBL/GenBank/DDBJ databases">
        <title>Buttiauxella selenatireducens sp. nov., isolated from the rhizosphere of Cardamine hupingshanesis.</title>
        <authorList>
            <person name="Zhang S."/>
            <person name="Xu Z."/>
            <person name="Wang H."/>
            <person name="Guo Y."/>
        </authorList>
    </citation>
    <scope>NUCLEOTIDE SEQUENCE [LARGE SCALE GENOMIC DNA]</scope>
    <source>
        <strain evidence="1 2">R73</strain>
    </source>
</reference>
<sequence length="147" mass="16792">MGSLIRLLDRPIAYQPSFAQLRVGKVKVGPVGAVLLSQLVYWHNRMDGVWLYKTRNEIAKETGLSRDEQETARKRLVAIGVLEEQLRGVPATMHFKINADCLEALLLAQSQTPRQLGAIHPTRWREHRQQVGWNPPSKWAAMHPTFF</sequence>
<keyword evidence="2" id="KW-1185">Reference proteome</keyword>
<gene>
    <name evidence="1" type="ORF">RHD99_11015</name>
</gene>
<evidence type="ECO:0000313" key="2">
    <source>
        <dbReference type="Proteomes" id="UP001246690"/>
    </source>
</evidence>
<organism evidence="1 2">
    <name type="scientific">Buttiauxella selenatireducens</name>
    <dbReference type="NCBI Taxonomy" id="3073902"/>
    <lineage>
        <taxon>Bacteria</taxon>
        <taxon>Pseudomonadati</taxon>
        <taxon>Pseudomonadota</taxon>
        <taxon>Gammaproteobacteria</taxon>
        <taxon>Enterobacterales</taxon>
        <taxon>Enterobacteriaceae</taxon>
        <taxon>Buttiauxella</taxon>
    </lineage>
</organism>
<accession>A0ABY9SFY0</accession>
<dbReference type="RefSeq" id="WP_309878791.1">
    <property type="nucleotide sequence ID" value="NZ_CP133838.1"/>
</dbReference>